<evidence type="ECO:0000313" key="1">
    <source>
        <dbReference type="EMBL" id="PRP85711.1"/>
    </source>
</evidence>
<gene>
    <name evidence="1" type="ORF">PROFUN_06305</name>
</gene>
<keyword evidence="2" id="KW-1185">Reference proteome</keyword>
<proteinExistence type="predicted"/>
<reference evidence="1 2" key="1">
    <citation type="journal article" date="2018" name="Genome Biol. Evol.">
        <title>Multiple Roots of Fruiting Body Formation in Amoebozoa.</title>
        <authorList>
            <person name="Hillmann F."/>
            <person name="Forbes G."/>
            <person name="Novohradska S."/>
            <person name="Ferling I."/>
            <person name="Riege K."/>
            <person name="Groth M."/>
            <person name="Westermann M."/>
            <person name="Marz M."/>
            <person name="Spaller T."/>
            <person name="Winckler T."/>
            <person name="Schaap P."/>
            <person name="Glockner G."/>
        </authorList>
    </citation>
    <scope>NUCLEOTIDE SEQUENCE [LARGE SCALE GENOMIC DNA]</scope>
    <source>
        <strain evidence="1 2">Jena</strain>
    </source>
</reference>
<sequence>MRDASPKENEFQMRFADDLHPPGRLAKTFPRHHTVFVSLLWYKDRLVLDRSDLSSPILSLFIFCVKFDYCWWSVPSQLNFECNKYCGA</sequence>
<accession>A0A2P6NP26</accession>
<dbReference type="EMBL" id="MDYQ01000040">
    <property type="protein sequence ID" value="PRP85711.1"/>
    <property type="molecule type" value="Genomic_DNA"/>
</dbReference>
<organism evidence="1 2">
    <name type="scientific">Planoprotostelium fungivorum</name>
    <dbReference type="NCBI Taxonomy" id="1890364"/>
    <lineage>
        <taxon>Eukaryota</taxon>
        <taxon>Amoebozoa</taxon>
        <taxon>Evosea</taxon>
        <taxon>Variosea</taxon>
        <taxon>Cavosteliida</taxon>
        <taxon>Cavosteliaceae</taxon>
        <taxon>Planoprotostelium</taxon>
    </lineage>
</organism>
<dbReference type="InParanoid" id="A0A2P6NP26"/>
<dbReference type="Proteomes" id="UP000241769">
    <property type="component" value="Unassembled WGS sequence"/>
</dbReference>
<protein>
    <submittedName>
        <fullName evidence="1">Uncharacterized protein</fullName>
    </submittedName>
</protein>
<comment type="caution">
    <text evidence="1">The sequence shown here is derived from an EMBL/GenBank/DDBJ whole genome shotgun (WGS) entry which is preliminary data.</text>
</comment>
<evidence type="ECO:0000313" key="2">
    <source>
        <dbReference type="Proteomes" id="UP000241769"/>
    </source>
</evidence>
<dbReference type="AlphaFoldDB" id="A0A2P6NP26"/>
<name>A0A2P6NP26_9EUKA</name>